<dbReference type="GO" id="GO:0016787">
    <property type="term" value="F:hydrolase activity"/>
    <property type="evidence" value="ECO:0007669"/>
    <property type="project" value="UniProtKB-KW"/>
</dbReference>
<evidence type="ECO:0000313" key="2">
    <source>
        <dbReference type="Proteomes" id="UP000478546"/>
    </source>
</evidence>
<name>A0A6B2H7F3_9BACT</name>
<gene>
    <name evidence="1" type="ORF">GWO68_08025</name>
</gene>
<keyword evidence="2" id="KW-1185">Reference proteome</keyword>
<dbReference type="InterPro" id="IPR011050">
    <property type="entry name" value="Pectin_lyase_fold/virulence"/>
</dbReference>
<dbReference type="SMART" id="SM00710">
    <property type="entry name" value="PbH1"/>
    <property type="match status" value="5"/>
</dbReference>
<organism evidence="1 2">
    <name type="scientific">Pontibacter fetidus</name>
    <dbReference type="NCBI Taxonomy" id="2700082"/>
    <lineage>
        <taxon>Bacteria</taxon>
        <taxon>Pseudomonadati</taxon>
        <taxon>Bacteroidota</taxon>
        <taxon>Cytophagia</taxon>
        <taxon>Cytophagales</taxon>
        <taxon>Hymenobacteraceae</taxon>
        <taxon>Pontibacter</taxon>
    </lineage>
</organism>
<accession>A0A6B2H7F3</accession>
<reference evidence="1 2" key="1">
    <citation type="submission" date="2020-01" db="EMBL/GenBank/DDBJ databases">
        <authorList>
            <person name="Kim M.K."/>
        </authorList>
    </citation>
    <scope>NUCLEOTIDE SEQUENCE [LARGE SCALE GENOMIC DNA]</scope>
    <source>
        <strain evidence="1 2">BT213</strain>
    </source>
</reference>
<dbReference type="InterPro" id="IPR006626">
    <property type="entry name" value="PbH1"/>
</dbReference>
<evidence type="ECO:0000313" key="1">
    <source>
        <dbReference type="EMBL" id="NDK55860.1"/>
    </source>
</evidence>
<dbReference type="EMBL" id="JAAEAA010000008">
    <property type="protein sequence ID" value="NDK55860.1"/>
    <property type="molecule type" value="Genomic_DNA"/>
</dbReference>
<comment type="caution">
    <text evidence="1">The sequence shown here is derived from an EMBL/GenBank/DDBJ whole genome shotgun (WGS) entry which is preliminary data.</text>
</comment>
<proteinExistence type="predicted"/>
<dbReference type="Proteomes" id="UP000478546">
    <property type="component" value="Unassembled WGS sequence"/>
</dbReference>
<keyword evidence="1" id="KW-0378">Hydrolase</keyword>
<protein>
    <submittedName>
        <fullName evidence="1">Glycosyl hydrolase</fullName>
    </submittedName>
</protein>
<dbReference type="SUPFAM" id="SSF51126">
    <property type="entry name" value="Pectin lyase-like"/>
    <property type="match status" value="1"/>
</dbReference>
<dbReference type="AlphaFoldDB" id="A0A6B2H7F3"/>
<sequence length="356" mass="39475">MVITKGGTYTGNWESRDSEIPAVEVRTSEPVTIINSTIRGAGYLIKSWGHDANITIKHTSGYGLTPTPWSGYIKSRRFLTIDHFRNVVVENCNLNNTAGIYIGENYTGNGTPANSIKIRYNKAYNIDGRTYNGIDIVQFVQFNYKGEVPAVEIAWNQVINEPDKSAVEDNINIFNSRGTPDSPMRIHNNYIQGAYPYPANSNSYSGGGILTDSPGTDSARVTAFVMIHDNQLVGLGNHCIGIAGGNNIEVCNNRAVVAASFQDSTPFPFWTSGIWARDYYKGKLTYGNSIHHNQLAVLGRDRTWRNDVGDSTQFVASVYDNEHLPDKVTINLEAREFTLWQQKLKLAGIKLGPQNQ</sequence>